<protein>
    <submittedName>
        <fullName evidence="1">Uncharacterized protein</fullName>
    </submittedName>
</protein>
<keyword evidence="2" id="KW-1185">Reference proteome</keyword>
<organism evidence="1 2">
    <name type="scientific">Shewanella sairae</name>
    <dbReference type="NCBI Taxonomy" id="190310"/>
    <lineage>
        <taxon>Bacteria</taxon>
        <taxon>Pseudomonadati</taxon>
        <taxon>Pseudomonadota</taxon>
        <taxon>Gammaproteobacteria</taxon>
        <taxon>Alteromonadales</taxon>
        <taxon>Shewanellaceae</taxon>
        <taxon>Shewanella</taxon>
    </lineage>
</organism>
<evidence type="ECO:0000313" key="2">
    <source>
        <dbReference type="Proteomes" id="UP000887104"/>
    </source>
</evidence>
<dbReference type="Proteomes" id="UP000887104">
    <property type="component" value="Unassembled WGS sequence"/>
</dbReference>
<reference evidence="1" key="1">
    <citation type="submission" date="2021-05" db="EMBL/GenBank/DDBJ databases">
        <title>Molecular characterization for Shewanella algae harboring chromosomal blaOXA-55-like strains isolated from clinical and environment sample.</title>
        <authorList>
            <person name="Ohama Y."/>
            <person name="Aoki K."/>
            <person name="Harada S."/>
            <person name="Moriya K."/>
            <person name="Ishii Y."/>
            <person name="Tateda K."/>
        </authorList>
    </citation>
    <scope>NUCLEOTIDE SEQUENCE</scope>
    <source>
        <strain evidence="1">JCM 11563</strain>
    </source>
</reference>
<name>A0ABQ4PQ22_9GAMM</name>
<sequence length="70" mass="7579">MALVLPASAFPSAIAGEDIVAKTDSARANFFMAFQLLIKIFVMSLLGRPASVIKCILCDRGNILHEIVKM</sequence>
<dbReference type="EMBL" id="BPEY01000093">
    <property type="protein sequence ID" value="GIU50686.1"/>
    <property type="molecule type" value="Genomic_DNA"/>
</dbReference>
<proteinExistence type="predicted"/>
<accession>A0ABQ4PQ22</accession>
<comment type="caution">
    <text evidence="1">The sequence shown here is derived from an EMBL/GenBank/DDBJ whole genome shotgun (WGS) entry which is preliminary data.</text>
</comment>
<gene>
    <name evidence="1" type="ORF">TUM4438_37580</name>
</gene>
<evidence type="ECO:0000313" key="1">
    <source>
        <dbReference type="EMBL" id="GIU50686.1"/>
    </source>
</evidence>